<protein>
    <recommendedName>
        <fullName evidence="4 8">UTP--glucose-1-phosphate uridylyltransferase</fullName>
        <ecNumber evidence="4 8">2.7.7.9</ecNumber>
    </recommendedName>
    <alternativeName>
        <fullName evidence="8">UDP-glucose pyrophosphorylase</fullName>
    </alternativeName>
</protein>
<evidence type="ECO:0000256" key="2">
    <source>
        <dbReference type="ARBA" id="ARBA00005189"/>
    </source>
</evidence>
<evidence type="ECO:0000256" key="3">
    <source>
        <dbReference type="ARBA" id="ARBA00006890"/>
    </source>
</evidence>
<reference evidence="11" key="1">
    <citation type="submission" date="2018-12" db="EMBL/GenBank/DDBJ databases">
        <title>Genome sequence of Peanibacillus sp.</title>
        <authorList>
            <person name="Subramani G."/>
            <person name="Srinivasan S."/>
            <person name="Kim M.K."/>
        </authorList>
    </citation>
    <scope>NUCLEOTIDE SEQUENCE [LARGE SCALE GENOMIC DNA]</scope>
    <source>
        <strain evidence="11">18JY67-1</strain>
    </source>
</reference>
<comment type="catalytic activity">
    <reaction evidence="7 8">
        <text>alpha-D-glucose 1-phosphate + UTP + H(+) = UDP-alpha-D-glucose + diphosphate</text>
        <dbReference type="Rhea" id="RHEA:19889"/>
        <dbReference type="ChEBI" id="CHEBI:15378"/>
        <dbReference type="ChEBI" id="CHEBI:33019"/>
        <dbReference type="ChEBI" id="CHEBI:46398"/>
        <dbReference type="ChEBI" id="CHEBI:58601"/>
        <dbReference type="ChEBI" id="CHEBI:58885"/>
        <dbReference type="EC" id="2.7.7.9"/>
    </reaction>
</comment>
<gene>
    <name evidence="10" type="primary">galU</name>
    <name evidence="10" type="ORF">EJC50_29210</name>
</gene>
<evidence type="ECO:0000256" key="6">
    <source>
        <dbReference type="ARBA" id="ARBA00022695"/>
    </source>
</evidence>
<keyword evidence="6 8" id="KW-0548">Nucleotidyltransferase</keyword>
<comment type="pathway">
    <text evidence="2">Lipid metabolism.</text>
</comment>
<dbReference type="CDD" id="cd02541">
    <property type="entry name" value="UGPase_prokaryotic"/>
    <property type="match status" value="1"/>
</dbReference>
<feature type="domain" description="Nucleotidyl transferase" evidence="9">
    <location>
        <begin position="6"/>
        <end position="257"/>
    </location>
</feature>
<evidence type="ECO:0000256" key="7">
    <source>
        <dbReference type="ARBA" id="ARBA00048128"/>
    </source>
</evidence>
<evidence type="ECO:0000256" key="8">
    <source>
        <dbReference type="RuleBase" id="RU361259"/>
    </source>
</evidence>
<dbReference type="EMBL" id="CP034437">
    <property type="protein sequence ID" value="AZN43315.1"/>
    <property type="molecule type" value="Genomic_DNA"/>
</dbReference>
<evidence type="ECO:0000256" key="1">
    <source>
        <dbReference type="ARBA" id="ARBA00005164"/>
    </source>
</evidence>
<dbReference type="FunFam" id="3.90.550.10:FF:000045">
    <property type="entry name" value="UTP--glucose-1-phosphate uridylyltransferase"/>
    <property type="match status" value="1"/>
</dbReference>
<evidence type="ECO:0000259" key="9">
    <source>
        <dbReference type="Pfam" id="PF00483"/>
    </source>
</evidence>
<sequence length="294" mass="33186">MKKVKKAIIPAAGLGTRFLPATKAMPKEMLPIVDKPTIQYIVEEAVQSGIEDIIIVTGKGKRAIEDHFDSAFELEQTLLERKKLELLEEVQKSSKIIDIHYIRQKEPKGLGHAVWCARKFIGDEPFAVLLGDDIVRAETPCLLQMIEKYEIMQSSIVAVKPVPEEEVSRYGIISPMEKYGQLYKTKHFVEKPAKESAPSNLAIMGRYILTPRIFDFLENAEFGASGEIQLTDAIQKLAQEEDVYGYEFEGTRFDVGDKLGFILTTIDFALNNSELRLPLMKALDQIVNHARMNV</sequence>
<comment type="pathway">
    <text evidence="1">Glycolipid metabolism; diglucosyl-diacylglycerol biosynthesis.</text>
</comment>
<keyword evidence="5 8" id="KW-0808">Transferase</keyword>
<evidence type="ECO:0000313" key="11">
    <source>
        <dbReference type="Proteomes" id="UP000272528"/>
    </source>
</evidence>
<dbReference type="NCBIfam" id="TIGR01099">
    <property type="entry name" value="galU"/>
    <property type="match status" value="1"/>
</dbReference>
<comment type="similarity">
    <text evidence="3 8">Belongs to the UDPGP type 2 family.</text>
</comment>
<name>A0A3S9AC94_9BACL</name>
<dbReference type="Proteomes" id="UP000272528">
    <property type="component" value="Chromosome"/>
</dbReference>
<dbReference type="Pfam" id="PF00483">
    <property type="entry name" value="NTP_transferase"/>
    <property type="match status" value="1"/>
</dbReference>
<evidence type="ECO:0000256" key="4">
    <source>
        <dbReference type="ARBA" id="ARBA00012415"/>
    </source>
</evidence>
<dbReference type="GO" id="GO:0006011">
    <property type="term" value="P:UDP-alpha-D-glucose metabolic process"/>
    <property type="evidence" value="ECO:0007669"/>
    <property type="project" value="InterPro"/>
</dbReference>
<keyword evidence="11" id="KW-1185">Reference proteome</keyword>
<organism evidence="10 11">
    <name type="scientific">Paenibacillus albus</name>
    <dbReference type="NCBI Taxonomy" id="2495582"/>
    <lineage>
        <taxon>Bacteria</taxon>
        <taxon>Bacillati</taxon>
        <taxon>Bacillota</taxon>
        <taxon>Bacilli</taxon>
        <taxon>Bacillales</taxon>
        <taxon>Paenibacillaceae</taxon>
        <taxon>Paenibacillus</taxon>
    </lineage>
</organism>
<dbReference type="InterPro" id="IPR005771">
    <property type="entry name" value="GalU_uridylyltTrfase_bac/arc"/>
</dbReference>
<dbReference type="PANTHER" id="PTHR43197">
    <property type="entry name" value="UTP--GLUCOSE-1-PHOSPHATE URIDYLYLTRANSFERASE"/>
    <property type="match status" value="1"/>
</dbReference>
<dbReference type="EC" id="2.7.7.9" evidence="4 8"/>
<proteinExistence type="inferred from homology"/>
<dbReference type="KEGG" id="palb:EJC50_29210"/>
<dbReference type="GO" id="GO:0003983">
    <property type="term" value="F:UTP:glucose-1-phosphate uridylyltransferase activity"/>
    <property type="evidence" value="ECO:0007669"/>
    <property type="project" value="UniProtKB-EC"/>
</dbReference>
<dbReference type="RefSeq" id="WP_126019740.1">
    <property type="nucleotide sequence ID" value="NZ_CP034437.1"/>
</dbReference>
<evidence type="ECO:0000256" key="5">
    <source>
        <dbReference type="ARBA" id="ARBA00022679"/>
    </source>
</evidence>
<dbReference type="PANTHER" id="PTHR43197:SF1">
    <property type="entry name" value="UTP--GLUCOSE-1-PHOSPHATE URIDYLYLTRANSFERASE"/>
    <property type="match status" value="1"/>
</dbReference>
<dbReference type="AlphaFoldDB" id="A0A3S9AC94"/>
<dbReference type="Gene3D" id="3.90.550.10">
    <property type="entry name" value="Spore Coat Polysaccharide Biosynthesis Protein SpsA, Chain A"/>
    <property type="match status" value="1"/>
</dbReference>
<dbReference type="InterPro" id="IPR029044">
    <property type="entry name" value="Nucleotide-diphossugar_trans"/>
</dbReference>
<dbReference type="SUPFAM" id="SSF53448">
    <property type="entry name" value="Nucleotide-diphospho-sugar transferases"/>
    <property type="match status" value="1"/>
</dbReference>
<accession>A0A3S9AC94</accession>
<evidence type="ECO:0000313" key="10">
    <source>
        <dbReference type="EMBL" id="AZN43315.1"/>
    </source>
</evidence>
<dbReference type="OrthoDB" id="9803871at2"/>
<dbReference type="InterPro" id="IPR005835">
    <property type="entry name" value="NTP_transferase_dom"/>
</dbReference>